<evidence type="ECO:0000256" key="2">
    <source>
        <dbReference type="ARBA" id="ARBA00022692"/>
    </source>
</evidence>
<comment type="caution">
    <text evidence="11">The sequence shown here is derived from an EMBL/GenBank/DDBJ whole genome shotgun (WGS) entry which is preliminary data.</text>
</comment>
<evidence type="ECO:0000256" key="3">
    <source>
        <dbReference type="ARBA" id="ARBA00022989"/>
    </source>
</evidence>
<dbReference type="InterPro" id="IPR000276">
    <property type="entry name" value="GPCR_Rhodpsn"/>
</dbReference>
<evidence type="ECO:0000256" key="4">
    <source>
        <dbReference type="ARBA" id="ARBA00023040"/>
    </source>
</evidence>
<evidence type="ECO:0000313" key="11">
    <source>
        <dbReference type="EMBL" id="KAJ1363713.1"/>
    </source>
</evidence>
<evidence type="ECO:0000256" key="8">
    <source>
        <dbReference type="SAM" id="MobiDB-lite"/>
    </source>
</evidence>
<evidence type="ECO:0000313" key="12">
    <source>
        <dbReference type="Proteomes" id="UP001196413"/>
    </source>
</evidence>
<feature type="region of interest" description="Disordered" evidence="8">
    <location>
        <begin position="91"/>
        <end position="130"/>
    </location>
</feature>
<evidence type="ECO:0000256" key="7">
    <source>
        <dbReference type="ARBA" id="ARBA00023224"/>
    </source>
</evidence>
<gene>
    <name evidence="11" type="ORF">KIN20_023634</name>
</gene>
<evidence type="ECO:0000259" key="10">
    <source>
        <dbReference type="PROSITE" id="PS50262"/>
    </source>
</evidence>
<dbReference type="PANTHER" id="PTHR24235:SF3">
    <property type="entry name" value="G-PROTEIN COUPLED RECEPTOR NPR-8-RELATED"/>
    <property type="match status" value="1"/>
</dbReference>
<keyword evidence="7" id="KW-0807">Transducer</keyword>
<accession>A0AAD5MVW9</accession>
<dbReference type="Gene3D" id="1.20.1070.10">
    <property type="entry name" value="Rhodopsin 7-helix transmembrane proteins"/>
    <property type="match status" value="1"/>
</dbReference>
<dbReference type="PANTHER" id="PTHR24235">
    <property type="entry name" value="NEUROPEPTIDE Y RECEPTOR"/>
    <property type="match status" value="1"/>
</dbReference>
<keyword evidence="4" id="KW-0297">G-protein coupled receptor</keyword>
<comment type="subcellular location">
    <subcellularLocation>
        <location evidence="1">Membrane</location>
        <topology evidence="1">Multi-pass membrane protein</topology>
    </subcellularLocation>
</comment>
<reference evidence="11" key="1">
    <citation type="submission" date="2021-06" db="EMBL/GenBank/DDBJ databases">
        <title>Parelaphostrongylus tenuis whole genome reference sequence.</title>
        <authorList>
            <person name="Garwood T.J."/>
            <person name="Larsen P.A."/>
            <person name="Fountain-Jones N.M."/>
            <person name="Garbe J.R."/>
            <person name="Macchietto M.G."/>
            <person name="Kania S.A."/>
            <person name="Gerhold R.W."/>
            <person name="Richards J.E."/>
            <person name="Wolf T.M."/>
        </authorList>
    </citation>
    <scope>NUCLEOTIDE SEQUENCE</scope>
    <source>
        <strain evidence="11">MNPRO001-30</strain>
        <tissue evidence="11">Meninges</tissue>
    </source>
</reference>
<dbReference type="PROSITE" id="PS50262">
    <property type="entry name" value="G_PROTEIN_RECEP_F1_2"/>
    <property type="match status" value="1"/>
</dbReference>
<keyword evidence="6" id="KW-0675">Receptor</keyword>
<evidence type="ECO:0000256" key="5">
    <source>
        <dbReference type="ARBA" id="ARBA00023136"/>
    </source>
</evidence>
<sequence>MVAVLPVPQDVNVYDESGVLKLRSYGWRQCRLAPPQSTTLMMSTEEVQLLTSVLQVFSLYIVPLLVLSIFNMKLTRFLKTNANRMARNRMENRQWQTEQQDRKTSKLIRGKTHSPCTSSTRSSIAERANERRTSRTTSLLIAMAGSYAALWLPFTLVSLLLDLDILYVVSKYPAYVLNRIKKTKAWN</sequence>
<feature type="compositionally biased region" description="Polar residues" evidence="8">
    <location>
        <begin position="114"/>
        <end position="123"/>
    </location>
</feature>
<dbReference type="GO" id="GO:0004930">
    <property type="term" value="F:G protein-coupled receptor activity"/>
    <property type="evidence" value="ECO:0007669"/>
    <property type="project" value="UniProtKB-KW"/>
</dbReference>
<evidence type="ECO:0000256" key="9">
    <source>
        <dbReference type="SAM" id="Phobius"/>
    </source>
</evidence>
<dbReference type="Pfam" id="PF00001">
    <property type="entry name" value="7tm_1"/>
    <property type="match status" value="1"/>
</dbReference>
<dbReference type="Proteomes" id="UP001196413">
    <property type="component" value="Unassembled WGS sequence"/>
</dbReference>
<feature type="domain" description="G-protein coupled receptors family 1 profile" evidence="10">
    <location>
        <begin position="1"/>
        <end position="187"/>
    </location>
</feature>
<dbReference type="SUPFAM" id="SSF81321">
    <property type="entry name" value="Family A G protein-coupled receptor-like"/>
    <property type="match status" value="1"/>
</dbReference>
<feature type="transmembrane region" description="Helical" evidence="9">
    <location>
        <begin position="139"/>
        <end position="161"/>
    </location>
</feature>
<evidence type="ECO:0000256" key="1">
    <source>
        <dbReference type="ARBA" id="ARBA00004141"/>
    </source>
</evidence>
<proteinExistence type="predicted"/>
<protein>
    <recommendedName>
        <fullName evidence="10">G-protein coupled receptors family 1 profile domain-containing protein</fullName>
    </recommendedName>
</protein>
<organism evidence="11 12">
    <name type="scientific">Parelaphostrongylus tenuis</name>
    <name type="common">Meningeal worm</name>
    <dbReference type="NCBI Taxonomy" id="148309"/>
    <lineage>
        <taxon>Eukaryota</taxon>
        <taxon>Metazoa</taxon>
        <taxon>Ecdysozoa</taxon>
        <taxon>Nematoda</taxon>
        <taxon>Chromadorea</taxon>
        <taxon>Rhabditida</taxon>
        <taxon>Rhabditina</taxon>
        <taxon>Rhabditomorpha</taxon>
        <taxon>Strongyloidea</taxon>
        <taxon>Metastrongylidae</taxon>
        <taxon>Parelaphostrongylus</taxon>
    </lineage>
</organism>
<feature type="transmembrane region" description="Helical" evidence="9">
    <location>
        <begin position="49"/>
        <end position="70"/>
    </location>
</feature>
<dbReference type="AlphaFoldDB" id="A0AAD5MVW9"/>
<dbReference type="EMBL" id="JAHQIW010004793">
    <property type="protein sequence ID" value="KAJ1363713.1"/>
    <property type="molecule type" value="Genomic_DNA"/>
</dbReference>
<keyword evidence="12" id="KW-1185">Reference proteome</keyword>
<dbReference type="GO" id="GO:0016020">
    <property type="term" value="C:membrane"/>
    <property type="evidence" value="ECO:0007669"/>
    <property type="project" value="UniProtKB-SubCell"/>
</dbReference>
<keyword evidence="3 9" id="KW-1133">Transmembrane helix</keyword>
<dbReference type="InterPro" id="IPR017452">
    <property type="entry name" value="GPCR_Rhodpsn_7TM"/>
</dbReference>
<name>A0AAD5MVW9_PARTN</name>
<keyword evidence="2 9" id="KW-0812">Transmembrane</keyword>
<evidence type="ECO:0000256" key="6">
    <source>
        <dbReference type="ARBA" id="ARBA00023170"/>
    </source>
</evidence>
<keyword evidence="5 9" id="KW-0472">Membrane</keyword>